<evidence type="ECO:0000313" key="1">
    <source>
        <dbReference type="EMBL" id="NIG20691.1"/>
    </source>
</evidence>
<proteinExistence type="predicted"/>
<organism evidence="1 2">
    <name type="scientific">Candidatus Pantoea communis</name>
    <dbReference type="NCBI Taxonomy" id="2608354"/>
    <lineage>
        <taxon>Bacteria</taxon>
        <taxon>Pseudomonadati</taxon>
        <taxon>Pseudomonadota</taxon>
        <taxon>Gammaproteobacteria</taxon>
        <taxon>Enterobacterales</taxon>
        <taxon>Erwiniaceae</taxon>
        <taxon>Pantoea</taxon>
    </lineage>
</organism>
<protein>
    <submittedName>
        <fullName evidence="1">DUF2116 family Zn-ribbon domain-containing protein</fullName>
    </submittedName>
</protein>
<accession>A0ABX0RSW9</accession>
<reference evidence="1 2" key="1">
    <citation type="journal article" date="2019" name="bioRxiv">
        <title>Bacteria contribute to plant secondary compound degradation in a generalist herbivore system.</title>
        <authorList>
            <person name="Francoeur C.B."/>
            <person name="Khadempour L."/>
            <person name="Moreira-Soto R.D."/>
            <person name="Gotting K."/>
            <person name="Book A.J."/>
            <person name="Pinto-Tomas A.A."/>
            <person name="Keefover-Ring K."/>
            <person name="Currie C.R."/>
        </authorList>
    </citation>
    <scope>NUCLEOTIDE SEQUENCE [LARGE SCALE GENOMIC DNA]</scope>
    <source>
        <strain evidence="1">Al-1710</strain>
    </source>
</reference>
<gene>
    <name evidence="1" type="ORF">F3J37_18605</name>
</gene>
<keyword evidence="2" id="KW-1185">Reference proteome</keyword>
<dbReference type="RefSeq" id="WP_166935053.1">
    <property type="nucleotide sequence ID" value="NZ_VWXC01000014.1"/>
</dbReference>
<name>A0ABX0RSW9_9GAMM</name>
<dbReference type="EMBL" id="VWXC01000014">
    <property type="protein sequence ID" value="NIG20691.1"/>
    <property type="molecule type" value="Genomic_DNA"/>
</dbReference>
<evidence type="ECO:0000313" key="2">
    <source>
        <dbReference type="Proteomes" id="UP001515780"/>
    </source>
</evidence>
<dbReference type="Proteomes" id="UP001515780">
    <property type="component" value="Unassembled WGS sequence"/>
</dbReference>
<comment type="caution">
    <text evidence="1">The sequence shown here is derived from an EMBL/GenBank/DDBJ whole genome shotgun (WGS) entry which is preliminary data.</text>
</comment>
<sequence length="73" mass="8174">MDDVDLAQEREEAHLAASLSARKPRLVSRNGNCIWCTDEAIVANTAFCSAECGEDYHKHQREVKQRITGDLIS</sequence>